<reference evidence="2 3" key="1">
    <citation type="submission" date="2024-05" db="EMBL/GenBank/DDBJ databases">
        <title>The nuclear and mitochondrial genome assemblies of Tetragonisca angustula (Apidae: Meliponini), a tiny yet remarkable pollinator in the Neotropics.</title>
        <authorList>
            <person name="Ferrari R."/>
            <person name="Ricardo P.C."/>
            <person name="Dias F.C."/>
            <person name="Araujo N.S."/>
            <person name="Soares D.O."/>
            <person name="Zhou Q.-S."/>
            <person name="Zhu C.-D."/>
            <person name="Coutinho L."/>
            <person name="Airas M.C."/>
            <person name="Batista T.M."/>
        </authorList>
    </citation>
    <scope>NUCLEOTIDE SEQUENCE [LARGE SCALE GENOMIC DNA]</scope>
    <source>
        <strain evidence="2">ASF017062</strain>
        <tissue evidence="2">Abdomen</tissue>
    </source>
</reference>
<dbReference type="AlphaFoldDB" id="A0AAW0ZVG9"/>
<accession>A0AAW0ZVG9</accession>
<comment type="caution">
    <text evidence="2">The sequence shown here is derived from an EMBL/GenBank/DDBJ whole genome shotgun (WGS) entry which is preliminary data.</text>
</comment>
<dbReference type="Proteomes" id="UP001432146">
    <property type="component" value="Unassembled WGS sequence"/>
</dbReference>
<organism evidence="2 3">
    <name type="scientific">Tetragonisca angustula</name>
    <dbReference type="NCBI Taxonomy" id="166442"/>
    <lineage>
        <taxon>Eukaryota</taxon>
        <taxon>Metazoa</taxon>
        <taxon>Ecdysozoa</taxon>
        <taxon>Arthropoda</taxon>
        <taxon>Hexapoda</taxon>
        <taxon>Insecta</taxon>
        <taxon>Pterygota</taxon>
        <taxon>Neoptera</taxon>
        <taxon>Endopterygota</taxon>
        <taxon>Hymenoptera</taxon>
        <taxon>Apocrita</taxon>
        <taxon>Aculeata</taxon>
        <taxon>Apoidea</taxon>
        <taxon>Anthophila</taxon>
        <taxon>Apidae</taxon>
        <taxon>Tetragonisca</taxon>
    </lineage>
</organism>
<evidence type="ECO:0000313" key="2">
    <source>
        <dbReference type="EMBL" id="KAK9301441.1"/>
    </source>
</evidence>
<proteinExistence type="predicted"/>
<keyword evidence="3" id="KW-1185">Reference proteome</keyword>
<gene>
    <name evidence="2" type="ORF">QLX08_006258</name>
</gene>
<evidence type="ECO:0000313" key="3">
    <source>
        <dbReference type="Proteomes" id="UP001432146"/>
    </source>
</evidence>
<name>A0AAW0ZVG9_9HYME</name>
<sequence length="77" mass="8450">MQSVASCTLDLVPKLPGSEGKKRRPCPSDKTQSTEVFNDRRSWSAKYGTVGEDRLRPLVDRTGWVTSTGPNGAVVRD</sequence>
<feature type="region of interest" description="Disordered" evidence="1">
    <location>
        <begin position="1"/>
        <end position="38"/>
    </location>
</feature>
<protein>
    <submittedName>
        <fullName evidence="2">Uncharacterized protein</fullName>
    </submittedName>
</protein>
<dbReference type="EMBL" id="JAWNGG020000113">
    <property type="protein sequence ID" value="KAK9301441.1"/>
    <property type="molecule type" value="Genomic_DNA"/>
</dbReference>
<evidence type="ECO:0000256" key="1">
    <source>
        <dbReference type="SAM" id="MobiDB-lite"/>
    </source>
</evidence>